<keyword evidence="1" id="KW-0812">Transmembrane</keyword>
<organism evidence="2 3">
    <name type="scientific">Lonsdalea iberica</name>
    <dbReference type="NCBI Taxonomy" id="1082703"/>
    <lineage>
        <taxon>Bacteria</taxon>
        <taxon>Pseudomonadati</taxon>
        <taxon>Pseudomonadota</taxon>
        <taxon>Gammaproteobacteria</taxon>
        <taxon>Enterobacterales</taxon>
        <taxon>Pectobacteriaceae</taxon>
        <taxon>Lonsdalea</taxon>
    </lineage>
</organism>
<keyword evidence="1" id="KW-0472">Membrane</keyword>
<dbReference type="RefSeq" id="WP_094109969.1">
    <property type="nucleotide sequence ID" value="NZ_LUTP01000038.1"/>
</dbReference>
<dbReference type="Proteomes" id="UP000194020">
    <property type="component" value="Unassembled WGS sequence"/>
</dbReference>
<dbReference type="PIRSF" id="PIRSF020653">
    <property type="entry name" value="UCP020653"/>
    <property type="match status" value="1"/>
</dbReference>
<dbReference type="EMBL" id="LUTP01000038">
    <property type="protein sequence ID" value="OSN04245.1"/>
    <property type="molecule type" value="Genomic_DNA"/>
</dbReference>
<dbReference type="AlphaFoldDB" id="A0A1X3RR47"/>
<protein>
    <recommendedName>
        <fullName evidence="4">Toxin CptA</fullName>
    </recommendedName>
</protein>
<gene>
    <name evidence="2" type="ORF">AU511_13040</name>
</gene>
<comment type="caution">
    <text evidence="2">The sequence shown here is derived from an EMBL/GenBank/DDBJ whole genome shotgun (WGS) entry which is preliminary data.</text>
</comment>
<keyword evidence="1" id="KW-1133">Transmembrane helix</keyword>
<evidence type="ECO:0000313" key="3">
    <source>
        <dbReference type="Proteomes" id="UP000194020"/>
    </source>
</evidence>
<evidence type="ECO:0000256" key="1">
    <source>
        <dbReference type="SAM" id="Phobius"/>
    </source>
</evidence>
<evidence type="ECO:0008006" key="4">
    <source>
        <dbReference type="Google" id="ProtNLM"/>
    </source>
</evidence>
<accession>A0A1X3RR47</accession>
<proteinExistence type="predicted"/>
<dbReference type="Pfam" id="PF07254">
    <property type="entry name" value="Cpta_toxin"/>
    <property type="match status" value="1"/>
</dbReference>
<feature type="transmembrane region" description="Helical" evidence="1">
    <location>
        <begin position="12"/>
        <end position="31"/>
    </location>
</feature>
<dbReference type="OrthoDB" id="7060796at2"/>
<sequence length="143" mass="16692">MAQWQCDLKVSWRMQLFSLLAHGIMVFLILLAPWPSGYAPLWLGLVSLVMFGFIRSQRNIKSRHGAISLYGEYHLRWQQREWRIVKRPWMLKNGILLSLRAADGAALAQRLWLSSDSMGRDEWRHLRQLLLRKDHRAGSSLGP</sequence>
<dbReference type="InterPro" id="IPR009883">
    <property type="entry name" value="YgfX"/>
</dbReference>
<feature type="transmembrane region" description="Helical" evidence="1">
    <location>
        <begin position="37"/>
        <end position="54"/>
    </location>
</feature>
<evidence type="ECO:0000313" key="2">
    <source>
        <dbReference type="EMBL" id="OSN04245.1"/>
    </source>
</evidence>
<reference evidence="2 3" key="1">
    <citation type="submission" date="2016-02" db="EMBL/GenBank/DDBJ databases">
        <title>Species-wide whole genome sequencing reveals diversity, host range in Lonsdalea quercina.</title>
        <authorList>
            <person name="Li Y."/>
        </authorList>
    </citation>
    <scope>NUCLEOTIDE SEQUENCE [LARGE SCALE GENOMIC DNA]</scope>
    <source>
        <strain evidence="2 3">LMG 26264</strain>
    </source>
</reference>
<name>A0A1X3RR47_9GAMM</name>